<dbReference type="Proteomes" id="UP000589626">
    <property type="component" value="Unassembled WGS sequence"/>
</dbReference>
<accession>A0A7W4Z207</accession>
<feature type="region of interest" description="Disordered" evidence="1">
    <location>
        <begin position="66"/>
        <end position="93"/>
    </location>
</feature>
<proteinExistence type="predicted"/>
<organism evidence="2 3">
    <name type="scientific">Nocardioides soli</name>
    <dbReference type="NCBI Taxonomy" id="1036020"/>
    <lineage>
        <taxon>Bacteria</taxon>
        <taxon>Bacillati</taxon>
        <taxon>Actinomycetota</taxon>
        <taxon>Actinomycetes</taxon>
        <taxon>Propionibacteriales</taxon>
        <taxon>Nocardioidaceae</taxon>
        <taxon>Nocardioides</taxon>
    </lineage>
</organism>
<protein>
    <submittedName>
        <fullName evidence="2">Uncharacterized protein</fullName>
    </submittedName>
</protein>
<comment type="caution">
    <text evidence="2">The sequence shown here is derived from an EMBL/GenBank/DDBJ whole genome shotgun (WGS) entry which is preliminary data.</text>
</comment>
<evidence type="ECO:0000313" key="2">
    <source>
        <dbReference type="EMBL" id="MBB3043939.1"/>
    </source>
</evidence>
<gene>
    <name evidence="2" type="ORF">FHU40_003757</name>
</gene>
<evidence type="ECO:0000313" key="3">
    <source>
        <dbReference type="Proteomes" id="UP000589626"/>
    </source>
</evidence>
<name>A0A7W4Z207_9ACTN</name>
<dbReference type="RefSeq" id="WP_183593693.1">
    <property type="nucleotide sequence ID" value="NZ_JACHWR010000002.1"/>
</dbReference>
<dbReference type="EMBL" id="JACHWR010000002">
    <property type="protein sequence ID" value="MBB3043939.1"/>
    <property type="molecule type" value="Genomic_DNA"/>
</dbReference>
<dbReference type="AlphaFoldDB" id="A0A7W4Z207"/>
<reference evidence="2 3" key="1">
    <citation type="submission" date="2020-08" db="EMBL/GenBank/DDBJ databases">
        <title>Sequencing the genomes of 1000 actinobacteria strains.</title>
        <authorList>
            <person name="Klenk H.-P."/>
        </authorList>
    </citation>
    <scope>NUCLEOTIDE SEQUENCE [LARGE SCALE GENOMIC DNA]</scope>
    <source>
        <strain evidence="2 3">DSM 105498</strain>
    </source>
</reference>
<evidence type="ECO:0000256" key="1">
    <source>
        <dbReference type="SAM" id="MobiDB-lite"/>
    </source>
</evidence>
<sequence>MTESDRTLRDELFALYDAMVETDAAHTQATYAADRGTGTTAEEAAAHRAALDARTALHDRINRIGRTTPPEAADTDSPVPAVGDAGAGVGAAR</sequence>
<keyword evidence="3" id="KW-1185">Reference proteome</keyword>